<proteinExistence type="predicted"/>
<accession>A0A2R6RZC4</accession>
<protein>
    <submittedName>
        <fullName evidence="2">Uncharacterized protein</fullName>
    </submittedName>
</protein>
<comment type="caution">
    <text evidence="2">The sequence shown here is derived from an EMBL/GenBank/DDBJ whole genome shotgun (WGS) entry which is preliminary data.</text>
</comment>
<dbReference type="EMBL" id="MLYV02000127">
    <property type="protein sequence ID" value="PSS35392.1"/>
    <property type="molecule type" value="Genomic_DNA"/>
</dbReference>
<feature type="compositionally biased region" description="Basic residues" evidence="1">
    <location>
        <begin position="11"/>
        <end position="23"/>
    </location>
</feature>
<organism evidence="2 3">
    <name type="scientific">Hermanssonia centrifuga</name>
    <dbReference type="NCBI Taxonomy" id="98765"/>
    <lineage>
        <taxon>Eukaryota</taxon>
        <taxon>Fungi</taxon>
        <taxon>Dikarya</taxon>
        <taxon>Basidiomycota</taxon>
        <taxon>Agaricomycotina</taxon>
        <taxon>Agaricomycetes</taxon>
        <taxon>Polyporales</taxon>
        <taxon>Meruliaceae</taxon>
        <taxon>Hermanssonia</taxon>
    </lineage>
</organism>
<feature type="compositionally biased region" description="Acidic residues" evidence="1">
    <location>
        <begin position="32"/>
        <end position="41"/>
    </location>
</feature>
<dbReference type="Proteomes" id="UP000186601">
    <property type="component" value="Unassembled WGS sequence"/>
</dbReference>
<keyword evidence="3" id="KW-1185">Reference proteome</keyword>
<dbReference type="AlphaFoldDB" id="A0A2R6RZC4"/>
<name>A0A2R6RZC4_9APHY</name>
<evidence type="ECO:0000313" key="3">
    <source>
        <dbReference type="Proteomes" id="UP000186601"/>
    </source>
</evidence>
<sequence length="61" mass="7010">MSNTGVQPTAHYRKERKPSKVKPKPQIGKVDIDDDSFDDNMDYWNGSTNDWGVEEKQLIKA</sequence>
<feature type="region of interest" description="Disordered" evidence="1">
    <location>
        <begin position="1"/>
        <end position="61"/>
    </location>
</feature>
<reference evidence="2 3" key="1">
    <citation type="submission" date="2018-02" db="EMBL/GenBank/DDBJ databases">
        <title>Genome sequence of the basidiomycete white-rot fungus Phlebia centrifuga.</title>
        <authorList>
            <person name="Granchi Z."/>
            <person name="Peng M."/>
            <person name="de Vries R.P."/>
            <person name="Hilden K."/>
            <person name="Makela M.R."/>
            <person name="Grigoriev I."/>
            <person name="Riley R."/>
        </authorList>
    </citation>
    <scope>NUCLEOTIDE SEQUENCE [LARGE SCALE GENOMIC DNA]</scope>
    <source>
        <strain evidence="2 3">FBCC195</strain>
    </source>
</reference>
<evidence type="ECO:0000313" key="2">
    <source>
        <dbReference type="EMBL" id="PSS35392.1"/>
    </source>
</evidence>
<gene>
    <name evidence="2" type="ORF">PHLCEN_2v1649</name>
</gene>
<evidence type="ECO:0000256" key="1">
    <source>
        <dbReference type="SAM" id="MobiDB-lite"/>
    </source>
</evidence>